<dbReference type="Gene3D" id="3.75.10.10">
    <property type="entry name" value="L-arginine/glycine Amidinotransferase, Chain A"/>
    <property type="match status" value="1"/>
</dbReference>
<accession>A0AA37W1C3</accession>
<evidence type="ECO:0000313" key="2">
    <source>
        <dbReference type="Proteomes" id="UP001161422"/>
    </source>
</evidence>
<dbReference type="SUPFAM" id="SSF55909">
    <property type="entry name" value="Pentein"/>
    <property type="match status" value="1"/>
</dbReference>
<reference evidence="1" key="2">
    <citation type="submission" date="2023-01" db="EMBL/GenBank/DDBJ databases">
        <title>Draft genome sequence of Paraferrimonas sedimenticola strain NBRC 101628.</title>
        <authorList>
            <person name="Sun Q."/>
            <person name="Mori K."/>
        </authorList>
    </citation>
    <scope>NUCLEOTIDE SEQUENCE</scope>
    <source>
        <strain evidence="1">NBRC 101628</strain>
    </source>
</reference>
<dbReference type="AlphaFoldDB" id="A0AA37W1C3"/>
<organism evidence="1 2">
    <name type="scientific">Paraferrimonas sedimenticola</name>
    <dbReference type="NCBI Taxonomy" id="375674"/>
    <lineage>
        <taxon>Bacteria</taxon>
        <taxon>Pseudomonadati</taxon>
        <taxon>Pseudomonadota</taxon>
        <taxon>Gammaproteobacteria</taxon>
        <taxon>Alteromonadales</taxon>
        <taxon>Ferrimonadaceae</taxon>
        <taxon>Paraferrimonas</taxon>
    </lineage>
</organism>
<protein>
    <submittedName>
        <fullName evidence="1">Uncharacterized protein</fullName>
    </submittedName>
</protein>
<dbReference type="EMBL" id="BSNC01000004">
    <property type="protein sequence ID" value="GLP96057.1"/>
    <property type="molecule type" value="Genomic_DNA"/>
</dbReference>
<dbReference type="Proteomes" id="UP001161422">
    <property type="component" value="Unassembled WGS sequence"/>
</dbReference>
<gene>
    <name evidence="1" type="ORF">GCM10007895_13630</name>
</gene>
<evidence type="ECO:0000313" key="1">
    <source>
        <dbReference type="EMBL" id="GLP96057.1"/>
    </source>
</evidence>
<name>A0AA37W1C3_9GAMM</name>
<comment type="caution">
    <text evidence="1">The sequence shown here is derived from an EMBL/GenBank/DDBJ whole genome shotgun (WGS) entry which is preliminary data.</text>
</comment>
<reference evidence="1" key="1">
    <citation type="journal article" date="2014" name="Int. J. Syst. Evol. Microbiol.">
        <title>Complete genome sequence of Corynebacterium casei LMG S-19264T (=DSM 44701T), isolated from a smear-ripened cheese.</title>
        <authorList>
            <consortium name="US DOE Joint Genome Institute (JGI-PGF)"/>
            <person name="Walter F."/>
            <person name="Albersmeier A."/>
            <person name="Kalinowski J."/>
            <person name="Ruckert C."/>
        </authorList>
    </citation>
    <scope>NUCLEOTIDE SEQUENCE</scope>
    <source>
        <strain evidence="1">NBRC 101628</strain>
    </source>
</reference>
<keyword evidence="2" id="KW-1185">Reference proteome</keyword>
<proteinExistence type="predicted"/>
<sequence>MSNQTVNPTDAEMQEFMATEQTKWDQLNGYMHPQFEGQRAYVEHGFARYRTAFVGDTNAVYMPDPDQGEMEAMTGDSCSDEVKNMWRENKGKLLKDVDPELHAEMTEESDGLAKALRDCGVNVIRNDRNEYPEAIVDFNANWKGPKFVSIYGGPTYGRIIQNKFVQIWECGPVRQWELAFRQGTEQLFNANPDLEYRSMQFPEPDVNLRGPGTPGLDNAAVKIFPDSHLLFGYGVADEKHIEATYNPETRHDYTSAGNPLGGKFLMERVLNNDGFTSEEIFFDSKLTYHFDCFLMMIKEGVVGMPDTINHGLMHEHLPECLKDYEIVPLPLEDIARGVSNAPTIGDGRILIDNRCTETMKRLQARGIEPVPVKYEKCWDTFNSGMDCSDAEIWRQDIID</sequence>
<dbReference type="RefSeq" id="WP_095506941.1">
    <property type="nucleotide sequence ID" value="NZ_BSNC01000004.1"/>
</dbReference>